<feature type="transmembrane region" description="Helical" evidence="8">
    <location>
        <begin position="184"/>
        <end position="206"/>
    </location>
</feature>
<evidence type="ECO:0000259" key="9">
    <source>
        <dbReference type="Pfam" id="PF00999"/>
    </source>
</evidence>
<feature type="transmembrane region" description="Helical" evidence="8">
    <location>
        <begin position="277"/>
        <end position="296"/>
    </location>
</feature>
<feature type="transmembrane region" description="Helical" evidence="8">
    <location>
        <begin position="338"/>
        <end position="357"/>
    </location>
</feature>
<evidence type="ECO:0000313" key="11">
    <source>
        <dbReference type="EMBL" id="EMA47148.1"/>
    </source>
</evidence>
<evidence type="ECO:0000256" key="1">
    <source>
        <dbReference type="ARBA" id="ARBA00004141"/>
    </source>
</evidence>
<dbReference type="InterPro" id="IPR003148">
    <property type="entry name" value="RCK_N"/>
</dbReference>
<gene>
    <name evidence="11" type="ORF">C446_00495</name>
</gene>
<protein>
    <submittedName>
        <fullName evidence="11">Sodium/hydrogen exchanger</fullName>
    </submittedName>
</protein>
<feature type="transmembrane region" description="Helical" evidence="8">
    <location>
        <begin position="32"/>
        <end position="48"/>
    </location>
</feature>
<evidence type="ECO:0000256" key="8">
    <source>
        <dbReference type="SAM" id="Phobius"/>
    </source>
</evidence>
<feature type="transmembrane region" description="Helical" evidence="8">
    <location>
        <begin position="119"/>
        <end position="138"/>
    </location>
</feature>
<feature type="transmembrane region" description="Helical" evidence="8">
    <location>
        <begin position="218"/>
        <end position="235"/>
    </location>
</feature>
<keyword evidence="3" id="KW-0813">Transport</keyword>
<keyword evidence="6 8" id="KW-0472">Membrane</keyword>
<dbReference type="Pfam" id="PF00999">
    <property type="entry name" value="Na_H_Exchanger"/>
    <property type="match status" value="1"/>
</dbReference>
<dbReference type="InterPro" id="IPR006153">
    <property type="entry name" value="Cation/H_exchanger_TM"/>
</dbReference>
<comment type="similarity">
    <text evidence="2">Belongs to the monovalent cation:proton antiporter 2 (CPA2) transporter (TC 2.A.37) family.</text>
</comment>
<dbReference type="SUPFAM" id="SSF51735">
    <property type="entry name" value="NAD(P)-binding Rossmann-fold domains"/>
    <property type="match status" value="1"/>
</dbReference>
<feature type="transmembrane region" description="Helical" evidence="8">
    <location>
        <begin position="302"/>
        <end position="326"/>
    </location>
</feature>
<comment type="subcellular location">
    <subcellularLocation>
        <location evidence="1">Membrane</location>
        <topology evidence="1">Multi-pass membrane protein</topology>
    </subcellularLocation>
</comment>
<feature type="transmembrane region" description="Helical" evidence="8">
    <location>
        <begin position="150"/>
        <end position="172"/>
    </location>
</feature>
<dbReference type="Pfam" id="PF02254">
    <property type="entry name" value="TrkA_N"/>
    <property type="match status" value="1"/>
</dbReference>
<dbReference type="STRING" id="1227454.C446_00495"/>
<dbReference type="AlphaFoldDB" id="M0MP58"/>
<proteinExistence type="inferred from homology"/>
<reference evidence="11 12" key="1">
    <citation type="journal article" date="2014" name="PLoS Genet.">
        <title>Phylogenetically driven sequencing of extremely halophilic archaea reveals strategies for static and dynamic osmo-response.</title>
        <authorList>
            <person name="Becker E.A."/>
            <person name="Seitzer P.M."/>
            <person name="Tritt A."/>
            <person name="Larsen D."/>
            <person name="Krusor M."/>
            <person name="Yao A.I."/>
            <person name="Wu D."/>
            <person name="Madern D."/>
            <person name="Eisen J.A."/>
            <person name="Darling A.E."/>
            <person name="Facciotti M.T."/>
        </authorList>
    </citation>
    <scope>NUCLEOTIDE SEQUENCE [LARGE SCALE GENOMIC DNA]</scope>
    <source>
        <strain evidence="11 12">JCM 10879</strain>
    </source>
</reference>
<feature type="transmembrane region" description="Helical" evidence="8">
    <location>
        <begin position="95"/>
        <end position="113"/>
    </location>
</feature>
<keyword evidence="4 8" id="KW-0812">Transmembrane</keyword>
<evidence type="ECO:0000256" key="3">
    <source>
        <dbReference type="ARBA" id="ARBA00022448"/>
    </source>
</evidence>
<evidence type="ECO:0000259" key="10">
    <source>
        <dbReference type="Pfam" id="PF02254"/>
    </source>
</evidence>
<dbReference type="Gene3D" id="3.40.50.720">
    <property type="entry name" value="NAD(P)-binding Rossmann-like Domain"/>
    <property type="match status" value="1"/>
</dbReference>
<dbReference type="InterPro" id="IPR036291">
    <property type="entry name" value="NAD(P)-bd_dom_sf"/>
</dbReference>
<feature type="domain" description="Cation/H+ exchanger transmembrane" evidence="9">
    <location>
        <begin position="15"/>
        <end position="382"/>
    </location>
</feature>
<sequence>MVTEVALTVDLAVIILSATLAGFVAKRTGQPTIIAYILAGVVIGPAALEIVETSALTELLSELGLAFLLFLLGIKMRLDEVRHVLSPIVKISIPQMLAVFLAGMGVALALPPFGLLESFLIGLAVMYSSTAVVIKMLNDKDEATSLHGKIDVGVLLVQDIVVVIILAVLAAGRPDDLAEVATTLAVVLVLVAIITVAAIGASRSVLPTVFRRIADNKDVFFLVAISWAFLFVFVSDNINLFLEPFGITAYLSIEMGAFMAGLAIAQLPYSKELQDRVNPLTDLFVMVFFVSVALDLEAAELLAHWEAAIIAALVLMPVKFLVFFFLLDWQGFDSETTFLGSINMIQVSEFGIIVMAVAADGDFVGDEVLGFMTLLAIFTMAVSVYFVEFNHALYDRFEPTIDRWTGDGGFEGGKHEYRDHAVVIGYDDVTKNVLPLLADRYEDVVVVDRTVSHIETVEQEGYDAIYGDFRNSTIRKDAAVKKADFVLSSSVQPVVNNALLREVNDDATVFVEAERVDHARDLYANGAHCVIMTPHLAADRLADYLRAYLEDEDDALVEAFDNDIELLEKPDPIPSDRDRLGGGLDD</sequence>
<dbReference type="PATRIC" id="fig|1227454.3.peg.97"/>
<feature type="compositionally biased region" description="Basic and acidic residues" evidence="7">
    <location>
        <begin position="567"/>
        <end position="580"/>
    </location>
</feature>
<evidence type="ECO:0000256" key="6">
    <source>
        <dbReference type="ARBA" id="ARBA00023136"/>
    </source>
</evidence>
<evidence type="ECO:0000256" key="2">
    <source>
        <dbReference type="ARBA" id="ARBA00005551"/>
    </source>
</evidence>
<feature type="region of interest" description="Disordered" evidence="7">
    <location>
        <begin position="567"/>
        <end position="586"/>
    </location>
</feature>
<organism evidence="11 12">
    <name type="scientific">Halobiforma nitratireducens JCM 10879</name>
    <dbReference type="NCBI Taxonomy" id="1227454"/>
    <lineage>
        <taxon>Archaea</taxon>
        <taxon>Methanobacteriati</taxon>
        <taxon>Methanobacteriota</taxon>
        <taxon>Stenosarchaea group</taxon>
        <taxon>Halobacteria</taxon>
        <taxon>Halobacteriales</taxon>
        <taxon>Natrialbaceae</taxon>
        <taxon>Halobiforma</taxon>
    </lineage>
</organism>
<evidence type="ECO:0000256" key="4">
    <source>
        <dbReference type="ARBA" id="ARBA00022692"/>
    </source>
</evidence>
<dbReference type="InterPro" id="IPR038770">
    <property type="entry name" value="Na+/solute_symporter_sf"/>
</dbReference>
<keyword evidence="12" id="KW-1185">Reference proteome</keyword>
<dbReference type="GO" id="GO:1902600">
    <property type="term" value="P:proton transmembrane transport"/>
    <property type="evidence" value="ECO:0007669"/>
    <property type="project" value="InterPro"/>
</dbReference>
<name>M0MP58_9EURY</name>
<dbReference type="GO" id="GO:0006813">
    <property type="term" value="P:potassium ion transport"/>
    <property type="evidence" value="ECO:0007669"/>
    <property type="project" value="InterPro"/>
</dbReference>
<accession>M0MP58</accession>
<dbReference type="Proteomes" id="UP000011607">
    <property type="component" value="Unassembled WGS sequence"/>
</dbReference>
<dbReference type="PANTHER" id="PTHR42751:SF6">
    <property type="entry name" value="CONSERVED INTEGRAL MEMBRANE TRANSPORT PROTEIN-RELATED"/>
    <property type="match status" value="1"/>
</dbReference>
<feature type="transmembrane region" description="Helical" evidence="8">
    <location>
        <begin position="369"/>
        <end position="387"/>
    </location>
</feature>
<dbReference type="GO" id="GO:0015297">
    <property type="term" value="F:antiporter activity"/>
    <property type="evidence" value="ECO:0007669"/>
    <property type="project" value="InterPro"/>
</dbReference>
<keyword evidence="5 8" id="KW-1133">Transmembrane helix</keyword>
<feature type="transmembrane region" description="Helical" evidence="8">
    <location>
        <begin position="247"/>
        <end position="265"/>
    </location>
</feature>
<evidence type="ECO:0000256" key="7">
    <source>
        <dbReference type="SAM" id="MobiDB-lite"/>
    </source>
</evidence>
<feature type="transmembrane region" description="Helical" evidence="8">
    <location>
        <begin position="6"/>
        <end position="25"/>
    </location>
</feature>
<dbReference type="eggNOG" id="arCOG01955">
    <property type="taxonomic scope" value="Archaea"/>
</dbReference>
<comment type="caution">
    <text evidence="11">The sequence shown here is derived from an EMBL/GenBank/DDBJ whole genome shotgun (WGS) entry which is preliminary data.</text>
</comment>
<evidence type="ECO:0000256" key="5">
    <source>
        <dbReference type="ARBA" id="ARBA00022989"/>
    </source>
</evidence>
<feature type="transmembrane region" description="Helical" evidence="8">
    <location>
        <begin position="54"/>
        <end position="74"/>
    </location>
</feature>
<dbReference type="GO" id="GO:0016020">
    <property type="term" value="C:membrane"/>
    <property type="evidence" value="ECO:0007669"/>
    <property type="project" value="UniProtKB-SubCell"/>
</dbReference>
<dbReference type="OrthoDB" id="43518at2157"/>
<evidence type="ECO:0000313" key="12">
    <source>
        <dbReference type="Proteomes" id="UP000011607"/>
    </source>
</evidence>
<dbReference type="RefSeq" id="WP_006671075.1">
    <property type="nucleotide sequence ID" value="NZ_AOMA01000003.1"/>
</dbReference>
<dbReference type="EMBL" id="AOMA01000003">
    <property type="protein sequence ID" value="EMA47148.1"/>
    <property type="molecule type" value="Genomic_DNA"/>
</dbReference>
<dbReference type="PANTHER" id="PTHR42751">
    <property type="entry name" value="SODIUM/HYDROGEN EXCHANGER FAMILY/TRKA DOMAIN PROTEIN"/>
    <property type="match status" value="1"/>
</dbReference>
<feature type="domain" description="RCK N-terminal" evidence="10">
    <location>
        <begin position="422"/>
        <end position="532"/>
    </location>
</feature>
<dbReference type="Gene3D" id="1.20.1530.20">
    <property type="match status" value="1"/>
</dbReference>